<evidence type="ECO:0000256" key="4">
    <source>
        <dbReference type="ARBA" id="ARBA00054143"/>
    </source>
</evidence>
<comment type="function">
    <text evidence="4">Regulates the GDP/GTP exchange reaction of the Rho proteins by inhibiting the dissociation of GDP from them, and the subsequent binding of GTP to them.</text>
</comment>
<dbReference type="PANTHER" id="PTHR10980:SF3">
    <property type="entry name" value="LD16419P"/>
    <property type="match status" value="1"/>
</dbReference>
<dbReference type="AlphaFoldDB" id="A0A9W8LH82"/>
<organism evidence="6 7">
    <name type="scientific">Coemansia javaensis</name>
    <dbReference type="NCBI Taxonomy" id="2761396"/>
    <lineage>
        <taxon>Eukaryota</taxon>
        <taxon>Fungi</taxon>
        <taxon>Fungi incertae sedis</taxon>
        <taxon>Zoopagomycota</taxon>
        <taxon>Kickxellomycotina</taxon>
        <taxon>Kickxellomycetes</taxon>
        <taxon>Kickxellales</taxon>
        <taxon>Kickxellaceae</taxon>
        <taxon>Coemansia</taxon>
    </lineage>
</organism>
<dbReference type="GO" id="GO:0005094">
    <property type="term" value="F:Rho GDP-dissociation inhibitor activity"/>
    <property type="evidence" value="ECO:0007669"/>
    <property type="project" value="InterPro"/>
</dbReference>
<dbReference type="OrthoDB" id="1683373at2759"/>
<evidence type="ECO:0000313" key="7">
    <source>
        <dbReference type="Proteomes" id="UP001140217"/>
    </source>
</evidence>
<proteinExistence type="inferred from homology"/>
<evidence type="ECO:0000313" key="6">
    <source>
        <dbReference type="EMBL" id="KAJ2779917.1"/>
    </source>
</evidence>
<dbReference type="GO" id="GO:0007266">
    <property type="term" value="P:Rho protein signal transduction"/>
    <property type="evidence" value="ECO:0007669"/>
    <property type="project" value="InterPro"/>
</dbReference>
<reference evidence="6" key="1">
    <citation type="submission" date="2022-07" db="EMBL/GenBank/DDBJ databases">
        <title>Phylogenomic reconstructions and comparative analyses of Kickxellomycotina fungi.</title>
        <authorList>
            <person name="Reynolds N.K."/>
            <person name="Stajich J.E."/>
            <person name="Barry K."/>
            <person name="Grigoriev I.V."/>
            <person name="Crous P."/>
            <person name="Smith M.E."/>
        </authorList>
    </citation>
    <scope>NUCLEOTIDE SEQUENCE</scope>
    <source>
        <strain evidence="6">NBRC 105414</strain>
    </source>
</reference>
<dbReference type="PANTHER" id="PTHR10980">
    <property type="entry name" value="RHO GDP-DISSOCIATION INHIBITOR"/>
    <property type="match status" value="1"/>
</dbReference>
<accession>A0A9W8LH82</accession>
<evidence type="ECO:0000256" key="2">
    <source>
        <dbReference type="ARBA" id="ARBA00009758"/>
    </source>
</evidence>
<evidence type="ECO:0000256" key="5">
    <source>
        <dbReference type="ARBA" id="ARBA00071407"/>
    </source>
</evidence>
<dbReference type="Pfam" id="PF02115">
    <property type="entry name" value="Rho_GDI"/>
    <property type="match status" value="1"/>
</dbReference>
<dbReference type="SUPFAM" id="SSF81296">
    <property type="entry name" value="E set domains"/>
    <property type="match status" value="1"/>
</dbReference>
<dbReference type="GO" id="GO:0005829">
    <property type="term" value="C:cytosol"/>
    <property type="evidence" value="ECO:0007669"/>
    <property type="project" value="TreeGrafter"/>
</dbReference>
<gene>
    <name evidence="6" type="primary">RDI1</name>
    <name evidence="6" type="ORF">H4R18_003732</name>
</gene>
<comment type="similarity">
    <text evidence="2">Belongs to the Rho GDI family.</text>
</comment>
<dbReference type="FunFam" id="2.70.50.30:FF:000001">
    <property type="entry name" value="Rho GDP-dissociation inhibitor 1"/>
    <property type="match status" value="1"/>
</dbReference>
<sequence>MSSQDDDNLVPTQTEGYKVSEKKGIDELNKLDADDPSLIKWKESLGLAHAKERFPDDKRTVVVQALVFQSADRTIRMDVSTPEAVEKLRGAPIVIKEGVDYTFKIEFVVQREVVSGLKFLQSIKRHHITLEKMEEMCGSYGPKYENQEKTFAPAKAPSGMLARGLYNVKSKFVDDDNCAYLEWEWSMEIKKDWA</sequence>
<comment type="caution">
    <text evidence="6">The sequence shown here is derived from an EMBL/GenBank/DDBJ whole genome shotgun (WGS) entry which is preliminary data.</text>
</comment>
<keyword evidence="3" id="KW-0963">Cytoplasm</keyword>
<protein>
    <recommendedName>
        <fullName evidence="5">Rho GDP-dissociation inhibitor</fullName>
    </recommendedName>
</protein>
<name>A0A9W8LH82_9FUNG</name>
<dbReference type="GO" id="GO:0016020">
    <property type="term" value="C:membrane"/>
    <property type="evidence" value="ECO:0007669"/>
    <property type="project" value="TreeGrafter"/>
</dbReference>
<dbReference type="Gene3D" id="2.70.50.30">
    <property type="entry name" value="Coagulation Factor XIII, subunit A, domain 1"/>
    <property type="match status" value="1"/>
</dbReference>
<dbReference type="InterPro" id="IPR014756">
    <property type="entry name" value="Ig_E-set"/>
</dbReference>
<keyword evidence="7" id="KW-1185">Reference proteome</keyword>
<dbReference type="EMBL" id="JANBUL010000157">
    <property type="protein sequence ID" value="KAJ2779917.1"/>
    <property type="molecule type" value="Genomic_DNA"/>
</dbReference>
<dbReference type="InterPro" id="IPR024792">
    <property type="entry name" value="RhoGDI_dom_sf"/>
</dbReference>
<dbReference type="PRINTS" id="PR00492">
    <property type="entry name" value="RHOGDI"/>
</dbReference>
<comment type="subcellular location">
    <subcellularLocation>
        <location evidence="1">Cytoplasm</location>
    </subcellularLocation>
</comment>
<evidence type="ECO:0000256" key="3">
    <source>
        <dbReference type="ARBA" id="ARBA00022490"/>
    </source>
</evidence>
<evidence type="ECO:0000256" key="1">
    <source>
        <dbReference type="ARBA" id="ARBA00004496"/>
    </source>
</evidence>
<dbReference type="Proteomes" id="UP001140217">
    <property type="component" value="Unassembled WGS sequence"/>
</dbReference>
<dbReference type="InterPro" id="IPR000406">
    <property type="entry name" value="Rho_GDI"/>
</dbReference>